<sequence>MKKLMILVLSMFIFFGCQEQKEERVKEKESAKSELQKAMKETEEGLHIADVWVRPAAMNRNTGVFFRVMNHTNENDTLMKVTSEIAEKTEIHETFKQGDDMMGMREVEYLVVEAGTVLEFKPMSYHVMLINLNEDLSPGQEIELKLEFKQAGELKIKAKVEDRMPKMQADEDKTKMEM</sequence>
<name>A0A0W8G1L2_9ZZZZ</name>
<dbReference type="EMBL" id="LNQE01000385">
    <property type="protein sequence ID" value="KUG26930.1"/>
    <property type="molecule type" value="Genomic_DNA"/>
</dbReference>
<dbReference type="PROSITE" id="PS51257">
    <property type="entry name" value="PROKAR_LIPOPROTEIN"/>
    <property type="match status" value="1"/>
</dbReference>
<dbReference type="PANTHER" id="PTHR36302">
    <property type="entry name" value="BLR7088 PROTEIN"/>
    <property type="match status" value="1"/>
</dbReference>
<reference evidence="2" key="1">
    <citation type="journal article" date="2015" name="Proc. Natl. Acad. Sci. U.S.A.">
        <title>Networks of energetic and metabolic interactions define dynamics in microbial communities.</title>
        <authorList>
            <person name="Embree M."/>
            <person name="Liu J.K."/>
            <person name="Al-Bassam M.M."/>
            <person name="Zengler K."/>
        </authorList>
    </citation>
    <scope>NUCLEOTIDE SEQUENCE</scope>
</reference>
<proteinExistence type="predicted"/>
<organism evidence="2">
    <name type="scientific">hydrocarbon metagenome</name>
    <dbReference type="NCBI Taxonomy" id="938273"/>
    <lineage>
        <taxon>unclassified sequences</taxon>
        <taxon>metagenomes</taxon>
        <taxon>ecological metagenomes</taxon>
    </lineage>
</organism>
<protein>
    <submittedName>
        <fullName evidence="2">Copper metallochaperone</fullName>
    </submittedName>
</protein>
<accession>A0A0W8G1L2</accession>
<dbReference type="InterPro" id="IPR058248">
    <property type="entry name" value="Lxx211020-like"/>
</dbReference>
<dbReference type="InterPro" id="IPR007410">
    <property type="entry name" value="LpqE-like"/>
</dbReference>
<dbReference type="PANTHER" id="PTHR36302:SF1">
    <property type="entry name" value="COPPER CHAPERONE PCU(A)C"/>
    <property type="match status" value="1"/>
</dbReference>
<dbReference type="SUPFAM" id="SSF110087">
    <property type="entry name" value="DR1885-like metal-binding protein"/>
    <property type="match status" value="1"/>
</dbReference>
<evidence type="ECO:0000313" key="2">
    <source>
        <dbReference type="EMBL" id="KUG26930.1"/>
    </source>
</evidence>
<comment type="caution">
    <text evidence="2">The sequence shown here is derived from an EMBL/GenBank/DDBJ whole genome shotgun (WGS) entry which is preliminary data.</text>
</comment>
<dbReference type="Pfam" id="PF04314">
    <property type="entry name" value="PCuAC"/>
    <property type="match status" value="1"/>
</dbReference>
<dbReference type="AlphaFoldDB" id="A0A0W8G1L2"/>
<feature type="coiled-coil region" evidence="1">
    <location>
        <begin position="18"/>
        <end position="45"/>
    </location>
</feature>
<evidence type="ECO:0000256" key="1">
    <source>
        <dbReference type="SAM" id="Coils"/>
    </source>
</evidence>
<gene>
    <name evidence="2" type="ORF">ASZ90_003211</name>
</gene>
<dbReference type="Gene3D" id="2.60.40.1890">
    <property type="entry name" value="PCu(A)C copper chaperone"/>
    <property type="match status" value="1"/>
</dbReference>
<dbReference type="InterPro" id="IPR036182">
    <property type="entry name" value="PCuAC_sf"/>
</dbReference>
<keyword evidence="1" id="KW-0175">Coiled coil</keyword>